<name>A0A0H1RAJ5_9HYPH</name>
<gene>
    <name evidence="1" type="ORF">AA309_17800</name>
</gene>
<organism evidence="1 2">
    <name type="scientific">Microvirga vignae</name>
    <dbReference type="NCBI Taxonomy" id="1225564"/>
    <lineage>
        <taxon>Bacteria</taxon>
        <taxon>Pseudomonadati</taxon>
        <taxon>Pseudomonadota</taxon>
        <taxon>Alphaproteobacteria</taxon>
        <taxon>Hyphomicrobiales</taxon>
        <taxon>Methylobacteriaceae</taxon>
        <taxon>Microvirga</taxon>
    </lineage>
</organism>
<dbReference type="Proteomes" id="UP000035489">
    <property type="component" value="Unassembled WGS sequence"/>
</dbReference>
<proteinExistence type="predicted"/>
<protein>
    <submittedName>
        <fullName evidence="1">Uncharacterized protein</fullName>
    </submittedName>
</protein>
<keyword evidence="2" id="KW-1185">Reference proteome</keyword>
<comment type="caution">
    <text evidence="1">The sequence shown here is derived from an EMBL/GenBank/DDBJ whole genome shotgun (WGS) entry which is preliminary data.</text>
</comment>
<evidence type="ECO:0000313" key="2">
    <source>
        <dbReference type="Proteomes" id="UP000035489"/>
    </source>
</evidence>
<accession>A0A0H1RAJ5</accession>
<evidence type="ECO:0000313" key="1">
    <source>
        <dbReference type="EMBL" id="KLK91846.1"/>
    </source>
</evidence>
<sequence length="70" mass="8023">MLRRARRSSCVGSFWILDRVEESAPIEEWDDYGVLQRQLISALAHIDLHLNARPAGIAPAVKQRREKGRL</sequence>
<dbReference type="PATRIC" id="fig|1225564.3.peg.4690"/>
<dbReference type="AlphaFoldDB" id="A0A0H1RAJ5"/>
<reference evidence="1 2" key="1">
    <citation type="submission" date="2015-05" db="EMBL/GenBank/DDBJ databases">
        <title>Draft genome sequence of Microvirga vignae strain BR3299, a novel nitrogen fixing bacteria isolated from Brazil semi-aired region.</title>
        <authorList>
            <person name="Zilli J.E."/>
            <person name="Passos S.R."/>
            <person name="Leite J."/>
            <person name="Baldani J.I."/>
            <person name="Xavier G.R."/>
            <person name="Rumjaneck N.G."/>
            <person name="Simoes-Araujo J.L."/>
        </authorList>
    </citation>
    <scope>NUCLEOTIDE SEQUENCE [LARGE SCALE GENOMIC DNA]</scope>
    <source>
        <strain evidence="1 2">BR3299</strain>
    </source>
</reference>
<dbReference type="EMBL" id="LCYG01000044">
    <property type="protein sequence ID" value="KLK91846.1"/>
    <property type="molecule type" value="Genomic_DNA"/>
</dbReference>